<proteinExistence type="predicted"/>
<evidence type="ECO:0000313" key="2">
    <source>
        <dbReference type="Proteomes" id="UP001428341"/>
    </source>
</evidence>
<keyword evidence="2" id="KW-1185">Reference proteome</keyword>
<reference evidence="1 2" key="1">
    <citation type="submission" date="2024-05" db="EMBL/GenBank/DDBJ databases">
        <title>Haplotype-resolved chromosome-level genome assembly of Huyou (Citrus changshanensis).</title>
        <authorList>
            <person name="Miao C."/>
            <person name="Chen W."/>
            <person name="Wu Y."/>
            <person name="Wang L."/>
            <person name="Zhao S."/>
            <person name="Grierson D."/>
            <person name="Xu C."/>
            <person name="Chen K."/>
        </authorList>
    </citation>
    <scope>NUCLEOTIDE SEQUENCE [LARGE SCALE GENOMIC DNA]</scope>
    <source>
        <strain evidence="1">01-14</strain>
        <tissue evidence="1">Leaf</tissue>
    </source>
</reference>
<evidence type="ECO:0000313" key="1">
    <source>
        <dbReference type="EMBL" id="KAK9197941.1"/>
    </source>
</evidence>
<comment type="caution">
    <text evidence="1">The sequence shown here is derived from an EMBL/GenBank/DDBJ whole genome shotgun (WGS) entry which is preliminary data.</text>
</comment>
<dbReference type="EMBL" id="JBCGBO010000005">
    <property type="protein sequence ID" value="KAK9197941.1"/>
    <property type="molecule type" value="Genomic_DNA"/>
</dbReference>
<dbReference type="AlphaFoldDB" id="A0AAP0M395"/>
<gene>
    <name evidence="1" type="ORF">WN944_013124</name>
</gene>
<sequence length="89" mass="9810">MHSRCPRNGTLGELAKLVCKKARIPLDPSSGTFANRNCLADLVSPKTWSCKEQTHDYGGMAALQLSQQQIDHVSACDVYKKESASQREC</sequence>
<dbReference type="Proteomes" id="UP001428341">
    <property type="component" value="Unassembled WGS sequence"/>
</dbReference>
<name>A0AAP0M395_9ROSI</name>
<organism evidence="1 2">
    <name type="scientific">Citrus x changshan-huyou</name>
    <dbReference type="NCBI Taxonomy" id="2935761"/>
    <lineage>
        <taxon>Eukaryota</taxon>
        <taxon>Viridiplantae</taxon>
        <taxon>Streptophyta</taxon>
        <taxon>Embryophyta</taxon>
        <taxon>Tracheophyta</taxon>
        <taxon>Spermatophyta</taxon>
        <taxon>Magnoliopsida</taxon>
        <taxon>eudicotyledons</taxon>
        <taxon>Gunneridae</taxon>
        <taxon>Pentapetalae</taxon>
        <taxon>rosids</taxon>
        <taxon>malvids</taxon>
        <taxon>Sapindales</taxon>
        <taxon>Rutaceae</taxon>
        <taxon>Aurantioideae</taxon>
        <taxon>Citrus</taxon>
    </lineage>
</organism>
<protein>
    <submittedName>
        <fullName evidence="1">Uncharacterized protein</fullName>
    </submittedName>
</protein>
<accession>A0AAP0M395</accession>